<dbReference type="InParanoid" id="C5L3N5"/>
<gene>
    <name evidence="13" type="ORF">Pmar_PMAR017669</name>
</gene>
<keyword evidence="3" id="KW-0159">Chromosome partition</keyword>
<evidence type="ECO:0000313" key="14">
    <source>
        <dbReference type="Proteomes" id="UP000007800"/>
    </source>
</evidence>
<evidence type="ECO:0000256" key="7">
    <source>
        <dbReference type="ARBA" id="ARBA00026111"/>
    </source>
</evidence>
<organism evidence="14">
    <name type="scientific">Perkinsus marinus (strain ATCC 50983 / TXsc)</name>
    <dbReference type="NCBI Taxonomy" id="423536"/>
    <lineage>
        <taxon>Eukaryota</taxon>
        <taxon>Sar</taxon>
        <taxon>Alveolata</taxon>
        <taxon>Perkinsozoa</taxon>
        <taxon>Perkinsea</taxon>
        <taxon>Perkinsida</taxon>
        <taxon>Perkinsidae</taxon>
        <taxon>Perkinsus</taxon>
    </lineage>
</organism>
<dbReference type="AlphaFoldDB" id="C5L3N5"/>
<dbReference type="GO" id="GO:0007059">
    <property type="term" value="P:chromosome segregation"/>
    <property type="evidence" value="ECO:0007669"/>
    <property type="project" value="UniProtKB-KW"/>
</dbReference>
<evidence type="ECO:0000259" key="12">
    <source>
        <dbReference type="PROSITE" id="PS51186"/>
    </source>
</evidence>
<keyword evidence="2" id="KW-0808">Transferase</keyword>
<dbReference type="OMA" id="DSKAMYR"/>
<dbReference type="GO" id="GO:0000139">
    <property type="term" value="C:Golgi membrane"/>
    <property type="evidence" value="ECO:0007669"/>
    <property type="project" value="TreeGrafter"/>
</dbReference>
<name>C5L3N5_PERM5</name>
<dbReference type="GO" id="GO:0004402">
    <property type="term" value="F:histone acetyltransferase activity"/>
    <property type="evidence" value="ECO:0007669"/>
    <property type="project" value="TreeGrafter"/>
</dbReference>
<dbReference type="EMBL" id="GG678922">
    <property type="protein sequence ID" value="EER08614.1"/>
    <property type="molecule type" value="Genomic_DNA"/>
</dbReference>
<evidence type="ECO:0000256" key="1">
    <source>
        <dbReference type="ARBA" id="ARBA00013184"/>
    </source>
</evidence>
<protein>
    <recommendedName>
        <fullName evidence="8">N-alpha-acetyltransferase 60</fullName>
        <ecNumber evidence="7">2.3.1.259</ecNumber>
        <ecNumber evidence="1">2.3.1.48</ecNumber>
    </recommendedName>
</protein>
<dbReference type="PANTHER" id="PTHR14744:SF15">
    <property type="entry name" value="N-ALPHA-ACETYLTRANSFERASE 60"/>
    <property type="match status" value="1"/>
</dbReference>
<dbReference type="SUPFAM" id="SSF55729">
    <property type="entry name" value="Acyl-CoA N-acyltransferases (Nat)"/>
    <property type="match status" value="1"/>
</dbReference>
<evidence type="ECO:0000256" key="5">
    <source>
        <dbReference type="ARBA" id="ARBA00023315"/>
    </source>
</evidence>
<dbReference type="GeneID" id="9042453"/>
<dbReference type="PROSITE" id="PS51186">
    <property type="entry name" value="GNAT"/>
    <property type="match status" value="1"/>
</dbReference>
<dbReference type="Pfam" id="PF00583">
    <property type="entry name" value="Acetyltransf_1"/>
    <property type="match status" value="1"/>
</dbReference>
<comment type="catalytic activity">
    <reaction evidence="9">
        <text>L-lysyl-[protein] + acetyl-CoA = N(6)-acetyl-L-lysyl-[protein] + CoA + H(+)</text>
        <dbReference type="Rhea" id="RHEA:45948"/>
        <dbReference type="Rhea" id="RHEA-COMP:9752"/>
        <dbReference type="Rhea" id="RHEA-COMP:10731"/>
        <dbReference type="ChEBI" id="CHEBI:15378"/>
        <dbReference type="ChEBI" id="CHEBI:29969"/>
        <dbReference type="ChEBI" id="CHEBI:57287"/>
        <dbReference type="ChEBI" id="CHEBI:57288"/>
        <dbReference type="ChEBI" id="CHEBI:61930"/>
        <dbReference type="EC" id="2.3.1.48"/>
    </reaction>
</comment>
<evidence type="ECO:0000256" key="9">
    <source>
        <dbReference type="ARBA" id="ARBA00048017"/>
    </source>
</evidence>
<dbReference type="PANTHER" id="PTHR14744">
    <property type="entry name" value="N-ALPHA-ACETYLTRANSFERASE 60"/>
    <property type="match status" value="1"/>
</dbReference>
<dbReference type="Proteomes" id="UP000007800">
    <property type="component" value="Unassembled WGS sequence"/>
</dbReference>
<evidence type="ECO:0000256" key="10">
    <source>
        <dbReference type="ARBA" id="ARBA00048848"/>
    </source>
</evidence>
<evidence type="ECO:0000313" key="13">
    <source>
        <dbReference type="EMBL" id="EER08614.1"/>
    </source>
</evidence>
<dbReference type="GO" id="GO:0120518">
    <property type="term" value="F:protein N-terminal-methionine acetyltransferase activity"/>
    <property type="evidence" value="ECO:0007669"/>
    <property type="project" value="UniProtKB-EC"/>
</dbReference>
<accession>C5L3N5</accession>
<evidence type="ECO:0000256" key="4">
    <source>
        <dbReference type="ARBA" id="ARBA00022853"/>
    </source>
</evidence>
<dbReference type="OrthoDB" id="47374at2759"/>
<keyword evidence="5" id="KW-0012">Acyltransferase</keyword>
<dbReference type="InterPro" id="IPR045141">
    <property type="entry name" value="NAA60-like"/>
</dbReference>
<evidence type="ECO:0000256" key="8">
    <source>
        <dbReference type="ARBA" id="ARBA00026144"/>
    </source>
</evidence>
<dbReference type="Gene3D" id="3.40.630.30">
    <property type="match status" value="1"/>
</dbReference>
<feature type="region of interest" description="Disordered" evidence="11">
    <location>
        <begin position="1"/>
        <end position="47"/>
    </location>
</feature>
<evidence type="ECO:0000256" key="6">
    <source>
        <dbReference type="ARBA" id="ARBA00025774"/>
    </source>
</evidence>
<evidence type="ECO:0000256" key="2">
    <source>
        <dbReference type="ARBA" id="ARBA00022679"/>
    </source>
</evidence>
<dbReference type="EC" id="2.3.1.259" evidence="7"/>
<comment type="catalytic activity">
    <reaction evidence="10">
        <text>N-terminal L-methionyl-[transmembrane protein] + acetyl-CoA = N-terminal N(alpha)-acetyl-L-methionyl-[transmembrane protein] + CoA + H(+)</text>
        <dbReference type="Rhea" id="RHEA:50604"/>
        <dbReference type="Rhea" id="RHEA-COMP:12745"/>
        <dbReference type="Rhea" id="RHEA-COMP:12746"/>
        <dbReference type="ChEBI" id="CHEBI:15378"/>
        <dbReference type="ChEBI" id="CHEBI:57287"/>
        <dbReference type="ChEBI" id="CHEBI:57288"/>
        <dbReference type="ChEBI" id="CHEBI:64731"/>
        <dbReference type="ChEBI" id="CHEBI:133414"/>
        <dbReference type="EC" id="2.3.1.259"/>
    </reaction>
</comment>
<dbReference type="InterPro" id="IPR000182">
    <property type="entry name" value="GNAT_dom"/>
</dbReference>
<dbReference type="RefSeq" id="XP_002776798.1">
    <property type="nucleotide sequence ID" value="XM_002776752.1"/>
</dbReference>
<evidence type="ECO:0000256" key="11">
    <source>
        <dbReference type="SAM" id="MobiDB-lite"/>
    </source>
</evidence>
<proteinExistence type="inferred from homology"/>
<reference evidence="13 14" key="1">
    <citation type="submission" date="2008-07" db="EMBL/GenBank/DDBJ databases">
        <authorList>
            <person name="El-Sayed N."/>
            <person name="Caler E."/>
            <person name="Inman J."/>
            <person name="Amedeo P."/>
            <person name="Hass B."/>
            <person name="Wortman J."/>
        </authorList>
    </citation>
    <scope>NUCLEOTIDE SEQUENCE [LARGE SCALE GENOMIC DNA]</scope>
    <source>
        <strain evidence="14">ATCC 50983 / TXsc</strain>
    </source>
</reference>
<keyword evidence="4" id="KW-0156">Chromatin regulator</keyword>
<comment type="similarity">
    <text evidence="6">Belongs to the acetyltransferase family. NAA60 subfamily.</text>
</comment>
<dbReference type="InterPro" id="IPR016181">
    <property type="entry name" value="Acyl_CoA_acyltransferase"/>
</dbReference>
<sequence>MFSPPMVDSKAMYREAPKQCEGQQLNRPAGERMGPPSSSSALPPQFDKPPLTARIHDLIADGRLNLTREKMAELMFRRLEPNDYDEVERLHNEWFPVHYDESFFKAATNGDCYSLAATVPLDRKEDAIVGIITVSTGRTAETENPETFLEIMRHNTDFFSTVTSHEQSLAYMLTLGTVEEARGRGLASELVIRALADVKIHHPDCGAMYLHVVDYNRAAIRMYEKIGFHCVGSHKGFYTIEGDPYNAYTYAYYYPPSVLPVSVYTGLSWFKPLFSTVRSSFRNFVNSSPKHTKAPPKVDKPG</sequence>
<keyword evidence="14" id="KW-1185">Reference proteome</keyword>
<evidence type="ECO:0000256" key="3">
    <source>
        <dbReference type="ARBA" id="ARBA00022829"/>
    </source>
</evidence>
<dbReference type="EC" id="2.3.1.48" evidence="1"/>
<feature type="domain" description="N-acetyltransferase" evidence="12">
    <location>
        <begin position="74"/>
        <end position="255"/>
    </location>
</feature>